<protein>
    <submittedName>
        <fullName evidence="2">Uncharacterized protein</fullName>
    </submittedName>
</protein>
<reference evidence="2" key="1">
    <citation type="thesis" date="2020" institute="ProQuest LLC" country="789 East Eisenhower Parkway, Ann Arbor, MI, USA">
        <title>Comparative Genomics and Chromosome Evolution.</title>
        <authorList>
            <person name="Mudd A.B."/>
        </authorList>
    </citation>
    <scope>NUCLEOTIDE SEQUENCE</scope>
    <source>
        <strain evidence="2">237g6f4</strain>
        <tissue evidence="2">Blood</tissue>
    </source>
</reference>
<gene>
    <name evidence="2" type="ORF">GDO81_011083</name>
</gene>
<comment type="caution">
    <text evidence="2">The sequence shown here is derived from an EMBL/GenBank/DDBJ whole genome shotgun (WGS) entry which is preliminary data.</text>
</comment>
<name>A0AAV7C652_ENGPU</name>
<dbReference type="Proteomes" id="UP000824782">
    <property type="component" value="Unassembled WGS sequence"/>
</dbReference>
<feature type="region of interest" description="Disordered" evidence="1">
    <location>
        <begin position="38"/>
        <end position="59"/>
    </location>
</feature>
<organism evidence="2 3">
    <name type="scientific">Engystomops pustulosus</name>
    <name type="common">Tungara frog</name>
    <name type="synonym">Physalaemus pustulosus</name>
    <dbReference type="NCBI Taxonomy" id="76066"/>
    <lineage>
        <taxon>Eukaryota</taxon>
        <taxon>Metazoa</taxon>
        <taxon>Chordata</taxon>
        <taxon>Craniata</taxon>
        <taxon>Vertebrata</taxon>
        <taxon>Euteleostomi</taxon>
        <taxon>Amphibia</taxon>
        <taxon>Batrachia</taxon>
        <taxon>Anura</taxon>
        <taxon>Neobatrachia</taxon>
        <taxon>Hyloidea</taxon>
        <taxon>Leptodactylidae</taxon>
        <taxon>Leiuperinae</taxon>
        <taxon>Engystomops</taxon>
    </lineage>
</organism>
<evidence type="ECO:0000313" key="2">
    <source>
        <dbReference type="EMBL" id="KAG8579878.1"/>
    </source>
</evidence>
<evidence type="ECO:0000256" key="1">
    <source>
        <dbReference type="SAM" id="MobiDB-lite"/>
    </source>
</evidence>
<dbReference type="AlphaFoldDB" id="A0AAV7C652"/>
<proteinExistence type="predicted"/>
<evidence type="ECO:0000313" key="3">
    <source>
        <dbReference type="Proteomes" id="UP000824782"/>
    </source>
</evidence>
<dbReference type="EMBL" id="WNYA01000004">
    <property type="protein sequence ID" value="KAG8579878.1"/>
    <property type="molecule type" value="Genomic_DNA"/>
</dbReference>
<accession>A0AAV7C652</accession>
<keyword evidence="3" id="KW-1185">Reference proteome</keyword>
<sequence length="86" mass="9511">MLRCVAWSPCTDSSRLYIEGAGTCLCISAANLEDPSTRHRTQYKISGSSGQPEGAPYKGDHRKRALILSAVYRHENKCRSLNIGKK</sequence>